<dbReference type="GO" id="GO:0051603">
    <property type="term" value="P:proteolysis involved in protein catabolic process"/>
    <property type="evidence" value="ECO:0007669"/>
    <property type="project" value="InterPro"/>
</dbReference>
<keyword evidence="1" id="KW-0645">Protease</keyword>
<accession>A0A0C2J0E7</accession>
<dbReference type="GO" id="GO:0005839">
    <property type="term" value="C:proteasome core complex"/>
    <property type="evidence" value="ECO:0007669"/>
    <property type="project" value="InterPro"/>
</dbReference>
<dbReference type="GO" id="GO:0005737">
    <property type="term" value="C:cytoplasm"/>
    <property type="evidence" value="ECO:0007669"/>
    <property type="project" value="TreeGrafter"/>
</dbReference>
<dbReference type="AlphaFoldDB" id="A0A0C2J0E7"/>
<evidence type="ECO:0000256" key="1">
    <source>
        <dbReference type="ARBA" id="ARBA00022670"/>
    </source>
</evidence>
<dbReference type="PANTHER" id="PTHR32194">
    <property type="entry name" value="METALLOPROTEASE TLDD"/>
    <property type="match status" value="1"/>
</dbReference>
<keyword evidence="4" id="KW-0539">Nucleus</keyword>
<dbReference type="CDD" id="cd03763">
    <property type="entry name" value="proteasome_beta_type_7"/>
    <property type="match status" value="1"/>
</dbReference>
<proteinExistence type="predicted"/>
<comment type="caution">
    <text evidence="5">The sequence shown here is derived from an EMBL/GenBank/DDBJ whole genome shotgun (WGS) entry which is preliminary data.</text>
</comment>
<evidence type="ECO:0000256" key="4">
    <source>
        <dbReference type="ARBA" id="ARBA00023242"/>
    </source>
</evidence>
<keyword evidence="6" id="KW-1185">Reference proteome</keyword>
<dbReference type="PROSITE" id="PS51476">
    <property type="entry name" value="PROTEASOME_BETA_2"/>
    <property type="match status" value="1"/>
</dbReference>
<keyword evidence="5" id="KW-0647">Proteasome</keyword>
<evidence type="ECO:0000313" key="5">
    <source>
        <dbReference type="EMBL" id="KII71274.1"/>
    </source>
</evidence>
<dbReference type="EMBL" id="JWZT01001813">
    <property type="protein sequence ID" value="KII71274.1"/>
    <property type="molecule type" value="Genomic_DNA"/>
</dbReference>
<dbReference type="InterPro" id="IPR029055">
    <property type="entry name" value="Ntn_hydrolases_N"/>
</dbReference>
<evidence type="ECO:0000256" key="3">
    <source>
        <dbReference type="ARBA" id="ARBA00022801"/>
    </source>
</evidence>
<keyword evidence="2" id="KW-0888">Threonine protease</keyword>
<evidence type="ECO:0000313" key="6">
    <source>
        <dbReference type="Proteomes" id="UP000031668"/>
    </source>
</evidence>
<keyword evidence="3" id="KW-0378">Hydrolase</keyword>
<name>A0A0C2J0E7_THEKT</name>
<reference evidence="5 6" key="1">
    <citation type="journal article" date="2014" name="Genome Biol. Evol.">
        <title>The genome of the myxosporean Thelohanellus kitauei shows adaptations to nutrient acquisition within its fish host.</title>
        <authorList>
            <person name="Yang Y."/>
            <person name="Xiong J."/>
            <person name="Zhou Z."/>
            <person name="Huo F."/>
            <person name="Miao W."/>
            <person name="Ran C."/>
            <person name="Liu Y."/>
            <person name="Zhang J."/>
            <person name="Feng J."/>
            <person name="Wang M."/>
            <person name="Wang M."/>
            <person name="Wang L."/>
            <person name="Yao B."/>
        </authorList>
    </citation>
    <scope>NUCLEOTIDE SEQUENCE [LARGE SCALE GENOMIC DNA]</scope>
    <source>
        <strain evidence="5">Wuqing</strain>
    </source>
</reference>
<dbReference type="Proteomes" id="UP000031668">
    <property type="component" value="Unassembled WGS sequence"/>
</dbReference>
<dbReference type="GO" id="GO:0004298">
    <property type="term" value="F:threonine-type endopeptidase activity"/>
    <property type="evidence" value="ECO:0007669"/>
    <property type="project" value="UniProtKB-KW"/>
</dbReference>
<dbReference type="PANTHER" id="PTHR32194:SF4">
    <property type="entry name" value="PROTEASOME SUBUNIT BETA TYPE-7"/>
    <property type="match status" value="1"/>
</dbReference>
<protein>
    <submittedName>
        <fullName evidence="5">Proteasome subunit beta type-7</fullName>
    </submittedName>
</protein>
<dbReference type="Pfam" id="PF00227">
    <property type="entry name" value="Proteasome"/>
    <property type="match status" value="1"/>
</dbReference>
<dbReference type="InterPro" id="IPR001353">
    <property type="entry name" value="Proteasome_sua/b"/>
</dbReference>
<organism evidence="5 6">
    <name type="scientific">Thelohanellus kitauei</name>
    <name type="common">Myxosporean</name>
    <dbReference type="NCBI Taxonomy" id="669202"/>
    <lineage>
        <taxon>Eukaryota</taxon>
        <taxon>Metazoa</taxon>
        <taxon>Cnidaria</taxon>
        <taxon>Myxozoa</taxon>
        <taxon>Myxosporea</taxon>
        <taxon>Bivalvulida</taxon>
        <taxon>Platysporina</taxon>
        <taxon>Myxobolidae</taxon>
        <taxon>Thelohanellus</taxon>
    </lineage>
</organism>
<dbReference type="OrthoDB" id="429533at2759"/>
<sequence>MEECGFCFDNCRRNELLVANEHYKLPAPKKTGTTIAGAVFKDGVIIGADTRSTSETVVEEKNCLKLHRLTDYIYAAGAGSSADLLKVTDMLAQRLRLLELNSGRKPRVVTAVTMAKRYLFNYKGYVSAYLIIGGVDVTGSHLYSISSHGHSDHVPFVTNGSGCLAAISHFEQFYRSDMDLESAKHYVSMAVSSGILNDLGSGSNVDLAIITPRGVDFLRNYQKISVPDPLLRKYNFKKGTTKVTKQGFKMMPYDVVYTVTT</sequence>
<dbReference type="SUPFAM" id="SSF56235">
    <property type="entry name" value="N-terminal nucleophile aminohydrolases (Ntn hydrolases)"/>
    <property type="match status" value="1"/>
</dbReference>
<dbReference type="OMA" id="DHIYCCG"/>
<dbReference type="InterPro" id="IPR023333">
    <property type="entry name" value="Proteasome_suB-type"/>
</dbReference>
<gene>
    <name evidence="5" type="ORF">RF11_08769</name>
</gene>
<dbReference type="Gene3D" id="3.60.20.10">
    <property type="entry name" value="Glutamine Phosphoribosylpyrophosphate, subunit 1, domain 1"/>
    <property type="match status" value="1"/>
</dbReference>
<evidence type="ECO:0000256" key="2">
    <source>
        <dbReference type="ARBA" id="ARBA00022698"/>
    </source>
</evidence>